<feature type="chain" id="PRO_5002063625" evidence="1">
    <location>
        <begin position="36"/>
        <end position="243"/>
    </location>
</feature>
<dbReference type="InterPro" id="IPR027056">
    <property type="entry name" value="Gluconate_2DH_su3"/>
</dbReference>
<dbReference type="RefSeq" id="WP_039327627.1">
    <property type="nucleotide sequence ID" value="NZ_JTJJ01000006.1"/>
</dbReference>
<proteinExistence type="predicted"/>
<dbReference type="EMBL" id="JTJJ01000006">
    <property type="protein sequence ID" value="KHJ69934.1"/>
    <property type="molecule type" value="Genomic_DNA"/>
</dbReference>
<feature type="signal peptide" evidence="1">
    <location>
        <begin position="1"/>
        <end position="35"/>
    </location>
</feature>
<dbReference type="Pfam" id="PF13618">
    <property type="entry name" value="Gluconate_2-dh3"/>
    <property type="match status" value="1"/>
</dbReference>
<comment type="caution">
    <text evidence="2">The sequence shown here is derived from an EMBL/GenBank/DDBJ whole genome shotgun (WGS) entry which is preliminary data.</text>
</comment>
<sequence>MLLNKPTTRRKFLLGSLLALPLSDLVFKGLTAAQAAEMAAPELADYKPIFFSAEEWQFILAATDRLIPAGGNGKAPGALETNVPIFIDQQLHSPEFGGEIYMQGPFDVHAPATMGYQIPFTPQEMYHTGIKLVNQWTQSTYQKAFHELSLEEKDAVLTKVNKNDGIDFAALGEPNLKASQFFGQLLADTKHGYLADPMYGGNKGMKAWIAIGFPGARASFTEWVKQHNVPYPLGPVSLLGERA</sequence>
<evidence type="ECO:0000256" key="1">
    <source>
        <dbReference type="SAM" id="SignalP"/>
    </source>
</evidence>
<evidence type="ECO:0000313" key="3">
    <source>
        <dbReference type="Proteomes" id="UP000030853"/>
    </source>
</evidence>
<dbReference type="AlphaFoldDB" id="A0A0B1RBC4"/>
<gene>
    <name evidence="2" type="ORF">QU24_01460</name>
</gene>
<keyword evidence="1" id="KW-0732">Signal</keyword>
<organism evidence="2 3">
    <name type="scientific">Pantoea rodasii</name>
    <dbReference type="NCBI Taxonomy" id="1076549"/>
    <lineage>
        <taxon>Bacteria</taxon>
        <taxon>Pseudomonadati</taxon>
        <taxon>Pseudomonadota</taxon>
        <taxon>Gammaproteobacteria</taxon>
        <taxon>Enterobacterales</taxon>
        <taxon>Erwiniaceae</taxon>
        <taxon>Pantoea</taxon>
    </lineage>
</organism>
<name>A0A0B1RBC4_9GAMM</name>
<evidence type="ECO:0000313" key="2">
    <source>
        <dbReference type="EMBL" id="KHJ69934.1"/>
    </source>
</evidence>
<dbReference type="Proteomes" id="UP000030853">
    <property type="component" value="Unassembled WGS sequence"/>
</dbReference>
<reference evidence="2 3" key="1">
    <citation type="submission" date="2014-11" db="EMBL/GenBank/DDBJ databases">
        <title>Genome sequencing of Pantoea rodasii ND03.</title>
        <authorList>
            <person name="Muhamad Yunos N.Y."/>
            <person name="Chan K.-G."/>
        </authorList>
    </citation>
    <scope>NUCLEOTIDE SEQUENCE [LARGE SCALE GENOMIC DNA]</scope>
    <source>
        <strain evidence="2 3">ND03</strain>
    </source>
</reference>
<protein>
    <submittedName>
        <fullName evidence="2">Gluconate 2-dehydrogenase</fullName>
    </submittedName>
</protein>
<accession>A0A0B1RBC4</accession>